<protein>
    <submittedName>
        <fullName evidence="3">Putative tricarboxylic transport membrane protein</fullName>
    </submittedName>
</protein>
<accession>A0A1H4IMP3</accession>
<dbReference type="Pfam" id="PF07331">
    <property type="entry name" value="TctB"/>
    <property type="match status" value="1"/>
</dbReference>
<dbReference type="Proteomes" id="UP000199064">
    <property type="component" value="Unassembled WGS sequence"/>
</dbReference>
<feature type="transmembrane region" description="Helical" evidence="1">
    <location>
        <begin position="76"/>
        <end position="99"/>
    </location>
</feature>
<feature type="transmembrane region" description="Helical" evidence="1">
    <location>
        <begin position="111"/>
        <end position="137"/>
    </location>
</feature>
<keyword evidence="4" id="KW-1185">Reference proteome</keyword>
<name>A0A1H4IMP3_9HYPH</name>
<dbReference type="AlphaFoldDB" id="A0A1H4IMP3"/>
<reference evidence="4" key="1">
    <citation type="submission" date="2016-10" db="EMBL/GenBank/DDBJ databases">
        <authorList>
            <person name="Varghese N."/>
            <person name="Submissions S."/>
        </authorList>
    </citation>
    <scope>NUCLEOTIDE SEQUENCE [LARGE SCALE GENOMIC DNA]</scope>
    <source>
        <strain evidence="4">ES.061</strain>
    </source>
</reference>
<keyword evidence="1" id="KW-1133">Transmembrane helix</keyword>
<keyword evidence="1" id="KW-0812">Transmembrane</keyword>
<evidence type="ECO:0000256" key="1">
    <source>
        <dbReference type="SAM" id="Phobius"/>
    </source>
</evidence>
<feature type="transmembrane region" description="Helical" evidence="1">
    <location>
        <begin position="36"/>
        <end position="55"/>
    </location>
</feature>
<sequence>MSDRIFGVFGFLLAAFYMWQATQIELSFISDPFGPKAFPFMIGTVLAISSVIIVLKPDTEPEWPTFSRLFEIGMATAVMVAYALFLKEYGFVACTAVAASYLSWRLGSHPVAAFTAGVMIAVGIYVIFHLVLGLSLARGPWGF</sequence>
<dbReference type="RefSeq" id="WP_007006783.1">
    <property type="nucleotide sequence ID" value="NZ_FNSL01000001.1"/>
</dbReference>
<keyword evidence="1" id="KW-0472">Membrane</keyword>
<evidence type="ECO:0000259" key="2">
    <source>
        <dbReference type="Pfam" id="PF07331"/>
    </source>
</evidence>
<evidence type="ECO:0000313" key="4">
    <source>
        <dbReference type="Proteomes" id="UP000199064"/>
    </source>
</evidence>
<dbReference type="EMBL" id="FNSL01000001">
    <property type="protein sequence ID" value="SEB35339.1"/>
    <property type="molecule type" value="Genomic_DNA"/>
</dbReference>
<organism evidence="3 4">
    <name type="scientific">Nitratireductor aquibiodomus</name>
    <dbReference type="NCBI Taxonomy" id="204799"/>
    <lineage>
        <taxon>Bacteria</taxon>
        <taxon>Pseudomonadati</taxon>
        <taxon>Pseudomonadota</taxon>
        <taxon>Alphaproteobacteria</taxon>
        <taxon>Hyphomicrobiales</taxon>
        <taxon>Phyllobacteriaceae</taxon>
        <taxon>Nitratireductor</taxon>
    </lineage>
</organism>
<dbReference type="InterPro" id="IPR009936">
    <property type="entry name" value="DUF1468"/>
</dbReference>
<feature type="domain" description="DUF1468" evidence="2">
    <location>
        <begin position="5"/>
        <end position="136"/>
    </location>
</feature>
<proteinExistence type="predicted"/>
<gene>
    <name evidence="3" type="ORF">SAMN05216452_0240</name>
</gene>
<evidence type="ECO:0000313" key="3">
    <source>
        <dbReference type="EMBL" id="SEB35339.1"/>
    </source>
</evidence>